<organism evidence="14 15">
    <name type="scientific">Camelus ferus</name>
    <name type="common">Wild bactrian camel</name>
    <name type="synonym">Camelus bactrianus ferus</name>
    <dbReference type="NCBI Taxonomy" id="419612"/>
    <lineage>
        <taxon>Eukaryota</taxon>
        <taxon>Metazoa</taxon>
        <taxon>Chordata</taxon>
        <taxon>Craniata</taxon>
        <taxon>Vertebrata</taxon>
        <taxon>Euteleostomi</taxon>
        <taxon>Mammalia</taxon>
        <taxon>Eutheria</taxon>
        <taxon>Laurasiatheria</taxon>
        <taxon>Artiodactyla</taxon>
        <taxon>Tylopoda</taxon>
        <taxon>Camelidae</taxon>
        <taxon>Camelus</taxon>
    </lineage>
</organism>
<sequence length="582" mass="67394">MQSLNITPEQFSRLLRDHNLTREQFIALYGLRPLVYTPELPGRAKLAFVLIGVLIFALALFGNALVVYVVTRSKAMRTVTNIFICSLALSDLLIAFFCIPVTMLQNISDNWLGGAFICKMVPFVQSTAIVTEILTMTCIAVERHQGLVHPFKMKWQYTNQRAFTMLGVVWLVAVIVGSPMWYVQRLEIPCGRLSNKNEKHEEKMVMFTNQVEDSERCESVELDNTICDLIERSASPDPKGFPPGAMPSYRSLCSVKTPGKTASVVTCVQSTTRMSGAESCTELAECAQSSRRKNLPNPLEQKIKCLEQQRKELLEVNQQWDQQFRSMRELYERKVAELKTKLDASERFLGTLEEERLQSQREIDRQHRRTRERLRREEKEKESLNKELHELKKENKLLKEKNALANQKKQHYECEIKRLNKALQDALKMECSSPSEDCLGKSEAECSREEMRTEMEVLKQQVQIYEEDFKKERSDRERLNQEKEELQQINQTSQSQLNKLNSQIKACQMEKEKLERQLKQMYFPTCNCGLKLPVWDPRGPAVPGAMRDLQQHPPDYQWYAPDQFPPDAQHKANGFSEKKVNQ</sequence>
<keyword evidence="6" id="KW-0175">Coiled coil</keyword>
<feature type="region of interest" description="Disordered" evidence="11">
    <location>
        <begin position="560"/>
        <end position="582"/>
    </location>
</feature>
<evidence type="ECO:0000256" key="10">
    <source>
        <dbReference type="RuleBase" id="RU000688"/>
    </source>
</evidence>
<dbReference type="GO" id="GO:0005737">
    <property type="term" value="C:cytoplasm"/>
    <property type="evidence" value="ECO:0007669"/>
    <property type="project" value="UniProtKB-ARBA"/>
</dbReference>
<feature type="domain" description="G-protein coupled receptors family 1 profile" evidence="13">
    <location>
        <begin position="62"/>
        <end position="217"/>
    </location>
</feature>
<evidence type="ECO:0000256" key="11">
    <source>
        <dbReference type="SAM" id="MobiDB-lite"/>
    </source>
</evidence>
<dbReference type="PROSITE" id="PS00237">
    <property type="entry name" value="G_PROTEIN_RECEP_F1_1"/>
    <property type="match status" value="1"/>
</dbReference>
<dbReference type="PANTHER" id="PTHR31882:SF2">
    <property type="entry name" value="TNFAIP3-INTERACTING PROTEIN 3"/>
    <property type="match status" value="1"/>
</dbReference>
<dbReference type="PRINTS" id="PR00237">
    <property type="entry name" value="GPCRRHODOPSN"/>
</dbReference>
<dbReference type="Proteomes" id="UP000694856">
    <property type="component" value="Chromosome 2"/>
</dbReference>
<reference evidence="15" key="1">
    <citation type="submission" date="2025-08" db="UniProtKB">
        <authorList>
            <consortium name="RefSeq"/>
        </authorList>
    </citation>
    <scope>IDENTIFICATION</scope>
    <source>
        <tissue evidence="15">Ear skin</tissue>
    </source>
</reference>
<dbReference type="InterPro" id="IPR000276">
    <property type="entry name" value="GPCR_Rhodpsn"/>
</dbReference>
<dbReference type="GO" id="GO:0071222">
    <property type="term" value="P:cellular response to lipopolysaccharide"/>
    <property type="evidence" value="ECO:0007669"/>
    <property type="project" value="TreeGrafter"/>
</dbReference>
<dbReference type="PANTHER" id="PTHR31882">
    <property type="entry name" value="TNFAIP3-INTERACTING PROTEIN COILED COIL FAMILY MEMBER"/>
    <property type="match status" value="1"/>
</dbReference>
<dbReference type="InterPro" id="IPR017452">
    <property type="entry name" value="GPCR_Rhodpsn_7TM"/>
</dbReference>
<feature type="transmembrane region" description="Helical" evidence="12">
    <location>
        <begin position="46"/>
        <end position="70"/>
    </location>
</feature>
<proteinExistence type="inferred from homology"/>
<keyword evidence="8 10" id="KW-0675">Receptor</keyword>
<dbReference type="InterPro" id="IPR032419">
    <property type="entry name" value="CC2-LZ_dom"/>
</dbReference>
<evidence type="ECO:0000256" key="5">
    <source>
        <dbReference type="ARBA" id="ARBA00023040"/>
    </source>
</evidence>
<evidence type="ECO:0000256" key="12">
    <source>
        <dbReference type="SAM" id="Phobius"/>
    </source>
</evidence>
<evidence type="ECO:0000256" key="3">
    <source>
        <dbReference type="ARBA" id="ARBA00022692"/>
    </source>
</evidence>
<evidence type="ECO:0000313" key="14">
    <source>
        <dbReference type="Proteomes" id="UP000694856"/>
    </source>
</evidence>
<dbReference type="GO" id="GO:0016020">
    <property type="term" value="C:membrane"/>
    <property type="evidence" value="ECO:0007669"/>
    <property type="project" value="UniProtKB-SubCell"/>
</dbReference>
<protein>
    <submittedName>
        <fullName evidence="15">TNFAIP3-interacting protein 3 isoform X2</fullName>
    </submittedName>
</protein>
<keyword evidence="5 10" id="KW-0297">G-protein coupled receptor</keyword>
<dbReference type="Pfam" id="PF00001">
    <property type="entry name" value="7tm_1"/>
    <property type="match status" value="1"/>
</dbReference>
<comment type="similarity">
    <text evidence="2 10">Belongs to the G-protein coupled receptor 1 family.</text>
</comment>
<dbReference type="FunFam" id="1.20.5.990:FF:000004">
    <property type="entry name" value="TNFAIP3 interacting protein 3"/>
    <property type="match status" value="1"/>
</dbReference>
<dbReference type="SUPFAM" id="SSF81321">
    <property type="entry name" value="Family A G protein-coupled receptor-like"/>
    <property type="match status" value="1"/>
</dbReference>
<feature type="transmembrane region" description="Helical" evidence="12">
    <location>
        <begin position="82"/>
        <end position="103"/>
    </location>
</feature>
<dbReference type="GeneID" id="102523331"/>
<dbReference type="PROSITE" id="PS50262">
    <property type="entry name" value="G_PROTEIN_RECEP_F1_2"/>
    <property type="match status" value="1"/>
</dbReference>
<evidence type="ECO:0000313" key="15">
    <source>
        <dbReference type="RefSeq" id="XP_032318578.1"/>
    </source>
</evidence>
<evidence type="ECO:0000256" key="2">
    <source>
        <dbReference type="ARBA" id="ARBA00010663"/>
    </source>
</evidence>
<evidence type="ECO:0000256" key="9">
    <source>
        <dbReference type="ARBA" id="ARBA00023224"/>
    </source>
</evidence>
<dbReference type="GO" id="GO:0004983">
    <property type="term" value="F:neuropeptide Y receptor activity"/>
    <property type="evidence" value="ECO:0007669"/>
    <property type="project" value="InterPro"/>
</dbReference>
<keyword evidence="7 12" id="KW-0472">Membrane</keyword>
<dbReference type="PRINTS" id="PR01012">
    <property type="entry name" value="NRPEPTIDEYR"/>
</dbReference>
<evidence type="ECO:0000259" key="13">
    <source>
        <dbReference type="PROSITE" id="PS50262"/>
    </source>
</evidence>
<dbReference type="Gene3D" id="1.20.1070.10">
    <property type="entry name" value="Rhodopsin 7-helix transmembrane proteins"/>
    <property type="match status" value="1"/>
</dbReference>
<accession>A0A8B8RKW3</accession>
<dbReference type="GO" id="GO:0043122">
    <property type="term" value="P:regulation of canonical NF-kappaB signal transduction"/>
    <property type="evidence" value="ECO:0007669"/>
    <property type="project" value="UniProtKB-ARBA"/>
</dbReference>
<dbReference type="RefSeq" id="XP_032318578.1">
    <property type="nucleotide sequence ID" value="XM_032462687.1"/>
</dbReference>
<name>A0A8B8RKW3_CAMFR</name>
<feature type="transmembrane region" description="Helical" evidence="12">
    <location>
        <begin position="123"/>
        <end position="141"/>
    </location>
</feature>
<gene>
    <name evidence="15" type="primary">LOC102523331</name>
</gene>
<feature type="transmembrane region" description="Helical" evidence="12">
    <location>
        <begin position="162"/>
        <end position="182"/>
    </location>
</feature>
<evidence type="ECO:0000256" key="6">
    <source>
        <dbReference type="ARBA" id="ARBA00023054"/>
    </source>
</evidence>
<comment type="subcellular location">
    <subcellularLocation>
        <location evidence="1">Membrane</location>
        <topology evidence="1">Multi-pass membrane protein</topology>
    </subcellularLocation>
</comment>
<feature type="region of interest" description="Disordered" evidence="11">
    <location>
        <begin position="362"/>
        <end position="381"/>
    </location>
</feature>
<evidence type="ECO:0000256" key="4">
    <source>
        <dbReference type="ARBA" id="ARBA00022989"/>
    </source>
</evidence>
<evidence type="ECO:0000256" key="8">
    <source>
        <dbReference type="ARBA" id="ARBA00023170"/>
    </source>
</evidence>
<evidence type="ECO:0000256" key="7">
    <source>
        <dbReference type="ARBA" id="ARBA00023136"/>
    </source>
</evidence>
<keyword evidence="9 10" id="KW-0807">Transducer</keyword>
<dbReference type="CDD" id="cd09803">
    <property type="entry name" value="UBAN"/>
    <property type="match status" value="1"/>
</dbReference>
<dbReference type="Pfam" id="PF16516">
    <property type="entry name" value="CC2-LZ"/>
    <property type="match status" value="1"/>
</dbReference>
<keyword evidence="14" id="KW-1185">Reference proteome</keyword>
<dbReference type="AlphaFoldDB" id="A0A8B8RKW3"/>
<dbReference type="GO" id="GO:0006357">
    <property type="term" value="P:regulation of transcription by RNA polymerase II"/>
    <property type="evidence" value="ECO:0007669"/>
    <property type="project" value="TreeGrafter"/>
</dbReference>
<keyword evidence="4 12" id="KW-1133">Transmembrane helix</keyword>
<keyword evidence="3 10" id="KW-0812">Transmembrane</keyword>
<dbReference type="InterPro" id="IPR000611">
    <property type="entry name" value="NPY_rcpt"/>
</dbReference>
<evidence type="ECO:0000256" key="1">
    <source>
        <dbReference type="ARBA" id="ARBA00004141"/>
    </source>
</evidence>
<dbReference type="Gene3D" id="1.20.5.990">
    <property type="entry name" value="Nemo cc2-lz domain - 1d5 darpin complex"/>
    <property type="match status" value="1"/>
</dbReference>